<keyword evidence="2" id="KW-1133">Transmembrane helix</keyword>
<dbReference type="Proteomes" id="UP000646548">
    <property type="component" value="Unassembled WGS sequence"/>
</dbReference>
<keyword evidence="2" id="KW-0812">Transmembrane</keyword>
<organism evidence="3 4">
    <name type="scientific">Oryzias melastigma</name>
    <name type="common">Marine medaka</name>
    <dbReference type="NCBI Taxonomy" id="30732"/>
    <lineage>
        <taxon>Eukaryota</taxon>
        <taxon>Metazoa</taxon>
        <taxon>Chordata</taxon>
        <taxon>Craniata</taxon>
        <taxon>Vertebrata</taxon>
        <taxon>Euteleostomi</taxon>
        <taxon>Actinopterygii</taxon>
        <taxon>Neopterygii</taxon>
        <taxon>Teleostei</taxon>
        <taxon>Neoteleostei</taxon>
        <taxon>Acanthomorphata</taxon>
        <taxon>Ovalentaria</taxon>
        <taxon>Atherinomorphae</taxon>
        <taxon>Beloniformes</taxon>
        <taxon>Adrianichthyidae</taxon>
        <taxon>Oryziinae</taxon>
        <taxon>Oryzias</taxon>
    </lineage>
</organism>
<accession>A0A834KY62</accession>
<proteinExistence type="predicted"/>
<feature type="transmembrane region" description="Helical" evidence="2">
    <location>
        <begin position="278"/>
        <end position="300"/>
    </location>
</feature>
<sequence length="302" mass="33178">MALTAEEFYNSPQGSSHTQESGQAGFSANLTHTFSDSFENTDPIAIKGSSVRPIALQEGQVLFEVAREVVGVESYKENTFSVVPSLPFLSQSVSEGEQRVGTPSLGRAGFAKAERKISFIPSAKKNRMIPPRRIPGWRKKNGSRRPTQKRIRTTVVIGFFVAVVLLPDCASSSDFNGNSCFTCNHTDCKSLHSIYGEKDELLYQSPLQNDARTECSRVDALSNSCLPCIDRSPVIIYCLRNITHIEVEGDHGNLKVWKGCEQENTSSHGGISKGRGHFGLILAVALFLIVVGILFFFFLLKA</sequence>
<keyword evidence="2" id="KW-0472">Membrane</keyword>
<dbReference type="EMBL" id="WKFB01000117">
    <property type="protein sequence ID" value="KAF6735159.1"/>
    <property type="molecule type" value="Genomic_DNA"/>
</dbReference>
<feature type="region of interest" description="Disordered" evidence="1">
    <location>
        <begin position="1"/>
        <end position="23"/>
    </location>
</feature>
<evidence type="ECO:0000313" key="3">
    <source>
        <dbReference type="EMBL" id="KAF6735159.1"/>
    </source>
</evidence>
<protein>
    <submittedName>
        <fullName evidence="3">Uncharacterized protein</fullName>
    </submittedName>
</protein>
<evidence type="ECO:0000313" key="4">
    <source>
        <dbReference type="Proteomes" id="UP000646548"/>
    </source>
</evidence>
<reference evidence="3" key="1">
    <citation type="journal article" name="BMC Genomics">
        <title>Long-read sequencing and de novo genome assembly of marine medaka (Oryzias melastigma).</title>
        <authorList>
            <person name="Liang P."/>
            <person name="Saqib H.S.A."/>
            <person name="Ni X."/>
            <person name="Shen Y."/>
        </authorList>
    </citation>
    <scope>NUCLEOTIDE SEQUENCE</scope>
    <source>
        <strain evidence="3">Bigg-433</strain>
    </source>
</reference>
<gene>
    <name evidence="3" type="ORF">FQA47_012154</name>
</gene>
<feature type="compositionally biased region" description="Polar residues" evidence="1">
    <location>
        <begin position="10"/>
        <end position="23"/>
    </location>
</feature>
<evidence type="ECO:0000256" key="2">
    <source>
        <dbReference type="SAM" id="Phobius"/>
    </source>
</evidence>
<dbReference type="AlphaFoldDB" id="A0A834KY62"/>
<evidence type="ECO:0000256" key="1">
    <source>
        <dbReference type="SAM" id="MobiDB-lite"/>
    </source>
</evidence>
<name>A0A834KY62_ORYME</name>
<comment type="caution">
    <text evidence="3">The sequence shown here is derived from an EMBL/GenBank/DDBJ whole genome shotgun (WGS) entry which is preliminary data.</text>
</comment>